<dbReference type="PANTHER" id="PTHR30146:SF109">
    <property type="entry name" value="HTH-TYPE TRANSCRIPTIONAL REGULATOR GALS"/>
    <property type="match status" value="1"/>
</dbReference>
<sequence>MSKKTTIYDIAKKLNITAATVSRALNNNPKISETTRALVLKTAAKMNYEQNKLALALKSGKSFNVGVIVPRIDSNFFASVIRGIEEELHPEGYHVIICQTHDQKSQELTNVNSLLNAQVDGILMSISNANDPNKPENKKDINSAENDIFNNILKKNVPLIFFDRKKDIKGVSSVIIDDFKGAYDATQHLIDQGKKRIAHLSNNREIAIFNNRYLGYKQALLDNDFEFDENLVINCFSKVDEGRKVAKKLLEMKEPPDAIFSVSDFSALGAIQEILEQGYKIPEDISVVGFSNEPFTKFMELSITSVDQSPTEMGRIVAKVFLEEVNNDSKIKSEKHVVLSPELMIRKSSLSPAVTA</sequence>
<dbReference type="SUPFAM" id="SSF47413">
    <property type="entry name" value="lambda repressor-like DNA-binding domains"/>
    <property type="match status" value="1"/>
</dbReference>
<gene>
    <name evidence="5" type="ORF">HC176_09390</name>
</gene>
<keyword evidence="3" id="KW-0804">Transcription</keyword>
<proteinExistence type="predicted"/>
<dbReference type="InterPro" id="IPR001761">
    <property type="entry name" value="Peripla_BP/Lac1_sug-bd_dom"/>
</dbReference>
<dbReference type="Proteomes" id="UP000760545">
    <property type="component" value="Unassembled WGS sequence"/>
</dbReference>
<protein>
    <submittedName>
        <fullName evidence="5">LacI family transcriptional regulator</fullName>
    </submittedName>
</protein>
<dbReference type="Gene3D" id="3.40.50.2300">
    <property type="match status" value="2"/>
</dbReference>
<dbReference type="InterPro" id="IPR010982">
    <property type="entry name" value="Lambda_DNA-bd_dom_sf"/>
</dbReference>
<dbReference type="PROSITE" id="PS50932">
    <property type="entry name" value="HTH_LACI_2"/>
    <property type="match status" value="1"/>
</dbReference>
<name>A0ABX1DGB8_9FLAO</name>
<dbReference type="Gene3D" id="1.10.260.40">
    <property type="entry name" value="lambda repressor-like DNA-binding domains"/>
    <property type="match status" value="1"/>
</dbReference>
<comment type="caution">
    <text evidence="5">The sequence shown here is derived from an EMBL/GenBank/DDBJ whole genome shotgun (WGS) entry which is preliminary data.</text>
</comment>
<evidence type="ECO:0000256" key="2">
    <source>
        <dbReference type="ARBA" id="ARBA00023125"/>
    </source>
</evidence>
<evidence type="ECO:0000256" key="1">
    <source>
        <dbReference type="ARBA" id="ARBA00023015"/>
    </source>
</evidence>
<evidence type="ECO:0000313" key="5">
    <source>
        <dbReference type="EMBL" id="NJX15703.1"/>
    </source>
</evidence>
<dbReference type="EMBL" id="JAAVJS010000011">
    <property type="protein sequence ID" value="NJX15703.1"/>
    <property type="molecule type" value="Genomic_DNA"/>
</dbReference>
<dbReference type="SMART" id="SM00354">
    <property type="entry name" value="HTH_LACI"/>
    <property type="match status" value="1"/>
</dbReference>
<dbReference type="RefSeq" id="WP_167917931.1">
    <property type="nucleotide sequence ID" value="NZ_JAAVJS010000011.1"/>
</dbReference>
<evidence type="ECO:0000313" key="6">
    <source>
        <dbReference type="Proteomes" id="UP000760545"/>
    </source>
</evidence>
<dbReference type="Pfam" id="PF00356">
    <property type="entry name" value="LacI"/>
    <property type="match status" value="1"/>
</dbReference>
<accession>A0ABX1DGB8</accession>
<reference evidence="5 6" key="1">
    <citation type="submission" date="2020-03" db="EMBL/GenBank/DDBJ databases">
        <title>Tamlana sp. nov, isolated from XXX.</title>
        <authorList>
            <person name="Cao W.R."/>
        </authorList>
    </citation>
    <scope>NUCLEOTIDE SEQUENCE [LARGE SCALE GENOMIC DNA]</scope>
    <source>
        <strain evidence="5 6">HST1-43</strain>
    </source>
</reference>
<organism evidence="5 6">
    <name type="scientific">Tamlana crocina</name>
    <dbReference type="NCBI Taxonomy" id="393006"/>
    <lineage>
        <taxon>Bacteria</taxon>
        <taxon>Pseudomonadati</taxon>
        <taxon>Bacteroidota</taxon>
        <taxon>Flavobacteriia</taxon>
        <taxon>Flavobacteriales</taxon>
        <taxon>Flavobacteriaceae</taxon>
        <taxon>Tamlana</taxon>
    </lineage>
</organism>
<dbReference type="PANTHER" id="PTHR30146">
    <property type="entry name" value="LACI-RELATED TRANSCRIPTIONAL REPRESSOR"/>
    <property type="match status" value="1"/>
</dbReference>
<evidence type="ECO:0000256" key="3">
    <source>
        <dbReference type="ARBA" id="ARBA00023163"/>
    </source>
</evidence>
<keyword evidence="2" id="KW-0238">DNA-binding</keyword>
<dbReference type="SUPFAM" id="SSF53822">
    <property type="entry name" value="Periplasmic binding protein-like I"/>
    <property type="match status" value="1"/>
</dbReference>
<dbReference type="InterPro" id="IPR028082">
    <property type="entry name" value="Peripla_BP_I"/>
</dbReference>
<dbReference type="CDD" id="cd06267">
    <property type="entry name" value="PBP1_LacI_sugar_binding-like"/>
    <property type="match status" value="1"/>
</dbReference>
<keyword evidence="6" id="KW-1185">Reference proteome</keyword>
<dbReference type="Pfam" id="PF00532">
    <property type="entry name" value="Peripla_BP_1"/>
    <property type="match status" value="1"/>
</dbReference>
<feature type="domain" description="HTH lacI-type" evidence="4">
    <location>
        <begin position="5"/>
        <end position="59"/>
    </location>
</feature>
<dbReference type="InterPro" id="IPR000843">
    <property type="entry name" value="HTH_LacI"/>
</dbReference>
<keyword evidence="1" id="KW-0805">Transcription regulation</keyword>
<evidence type="ECO:0000259" key="4">
    <source>
        <dbReference type="PROSITE" id="PS50932"/>
    </source>
</evidence>
<dbReference type="CDD" id="cd01392">
    <property type="entry name" value="HTH_LacI"/>
    <property type="match status" value="1"/>
</dbReference>